<dbReference type="InterPro" id="IPR002132">
    <property type="entry name" value="Ribosomal_uL5"/>
</dbReference>
<dbReference type="Gene3D" id="3.30.1440.10">
    <property type="match status" value="1"/>
</dbReference>
<dbReference type="SUPFAM" id="SSF55282">
    <property type="entry name" value="RL5-like"/>
    <property type="match status" value="1"/>
</dbReference>
<dbReference type="InterPro" id="IPR022803">
    <property type="entry name" value="Ribosomal_uL5_dom_sf"/>
</dbReference>
<dbReference type="InterPro" id="IPR031309">
    <property type="entry name" value="Ribosomal_uL5_C"/>
</dbReference>
<evidence type="ECO:0000256" key="1">
    <source>
        <dbReference type="ARBA" id="ARBA00008553"/>
    </source>
</evidence>
<dbReference type="OrthoDB" id="539541at2759"/>
<evidence type="ECO:0000259" key="4">
    <source>
        <dbReference type="Pfam" id="PF00673"/>
    </source>
</evidence>
<dbReference type="GO" id="GO:0005840">
    <property type="term" value="C:ribosome"/>
    <property type="evidence" value="ECO:0007669"/>
    <property type="project" value="UniProtKB-KW"/>
</dbReference>
<dbReference type="EMBL" id="JADNRY010000002">
    <property type="protein sequence ID" value="KAF9078103.1"/>
    <property type="molecule type" value="Genomic_DNA"/>
</dbReference>
<sequence length="308" mass="34099">MPLPRQPTELGRFGRAPYIRRRLPADIRRKLPRPPVNLRTREYAPCRLGDHYHSTLADNLMYMNYTHTVESSLPPKPDREIRLRWDPANPYSKYRKNEPVGGKRFAEMATEPNTPANIIRLEAVQMHIMIKEAITSRMHLLGVIAALRALSGETEAGGGALAKGVKGVEIVRGKKQVGGWIRSGVPVGAKVTLKGSAMYDLIACLTEFVLPRLREFHGIPMAAPVSGPNAYLPASSNAVKPSDVTGVVSFGLPPEAMSYWPQIEVNQDAYPRMYGMHLHFITNAVGVGAQERARALVSGFQIPFLRKS</sequence>
<evidence type="ECO:0000313" key="6">
    <source>
        <dbReference type="Proteomes" id="UP000772434"/>
    </source>
</evidence>
<dbReference type="Proteomes" id="UP000772434">
    <property type="component" value="Unassembled WGS sequence"/>
</dbReference>
<dbReference type="GO" id="GO:0003735">
    <property type="term" value="F:structural constituent of ribosome"/>
    <property type="evidence" value="ECO:0007669"/>
    <property type="project" value="InterPro"/>
</dbReference>
<dbReference type="GO" id="GO:1990904">
    <property type="term" value="C:ribonucleoprotein complex"/>
    <property type="evidence" value="ECO:0007669"/>
    <property type="project" value="UniProtKB-KW"/>
</dbReference>
<name>A0A9P5QB96_9AGAR</name>
<feature type="domain" description="Large ribosomal subunit protein uL5 C-terminal" evidence="4">
    <location>
        <begin position="186"/>
        <end position="304"/>
    </location>
</feature>
<protein>
    <submittedName>
        <fullName evidence="5">Ribosomal protein L5 domain-containing protein</fullName>
    </submittedName>
</protein>
<keyword evidence="2 5" id="KW-0689">Ribosomal protein</keyword>
<keyword evidence="6" id="KW-1185">Reference proteome</keyword>
<comment type="similarity">
    <text evidence="1">Belongs to the universal ribosomal protein uL5 family.</text>
</comment>
<reference evidence="5" key="1">
    <citation type="submission" date="2020-11" db="EMBL/GenBank/DDBJ databases">
        <authorList>
            <consortium name="DOE Joint Genome Institute"/>
            <person name="Ahrendt S."/>
            <person name="Riley R."/>
            <person name="Andreopoulos W."/>
            <person name="Labutti K."/>
            <person name="Pangilinan J."/>
            <person name="Ruiz-Duenas F.J."/>
            <person name="Barrasa J.M."/>
            <person name="Sanchez-Garcia M."/>
            <person name="Camarero S."/>
            <person name="Miyauchi S."/>
            <person name="Serrano A."/>
            <person name="Linde D."/>
            <person name="Babiker R."/>
            <person name="Drula E."/>
            <person name="Ayuso-Fernandez I."/>
            <person name="Pacheco R."/>
            <person name="Padilla G."/>
            <person name="Ferreira P."/>
            <person name="Barriuso J."/>
            <person name="Kellner H."/>
            <person name="Castanera R."/>
            <person name="Alfaro M."/>
            <person name="Ramirez L."/>
            <person name="Pisabarro A.G."/>
            <person name="Kuo A."/>
            <person name="Tritt A."/>
            <person name="Lipzen A."/>
            <person name="He G."/>
            <person name="Yan M."/>
            <person name="Ng V."/>
            <person name="Cullen D."/>
            <person name="Martin F."/>
            <person name="Rosso M.-N."/>
            <person name="Henrissat B."/>
            <person name="Hibbett D."/>
            <person name="Martinez A.T."/>
            <person name="Grigoriev I.V."/>
        </authorList>
    </citation>
    <scope>NUCLEOTIDE SEQUENCE</scope>
    <source>
        <strain evidence="5">AH 40177</strain>
    </source>
</reference>
<comment type="caution">
    <text evidence="5">The sequence shown here is derived from an EMBL/GenBank/DDBJ whole genome shotgun (WGS) entry which is preliminary data.</text>
</comment>
<keyword evidence="3" id="KW-0687">Ribonucleoprotein</keyword>
<proteinExistence type="inferred from homology"/>
<dbReference type="AlphaFoldDB" id="A0A9P5QB96"/>
<dbReference type="GO" id="GO:0006412">
    <property type="term" value="P:translation"/>
    <property type="evidence" value="ECO:0007669"/>
    <property type="project" value="InterPro"/>
</dbReference>
<dbReference type="Pfam" id="PF00673">
    <property type="entry name" value="Ribosomal_L5_C"/>
    <property type="match status" value="1"/>
</dbReference>
<evidence type="ECO:0000313" key="5">
    <source>
        <dbReference type="EMBL" id="KAF9078103.1"/>
    </source>
</evidence>
<accession>A0A9P5QB96</accession>
<evidence type="ECO:0000256" key="3">
    <source>
        <dbReference type="ARBA" id="ARBA00023274"/>
    </source>
</evidence>
<evidence type="ECO:0000256" key="2">
    <source>
        <dbReference type="ARBA" id="ARBA00022980"/>
    </source>
</evidence>
<gene>
    <name evidence="5" type="ORF">BDP27DRAFT_1413033</name>
</gene>
<organism evidence="5 6">
    <name type="scientific">Rhodocollybia butyracea</name>
    <dbReference type="NCBI Taxonomy" id="206335"/>
    <lineage>
        <taxon>Eukaryota</taxon>
        <taxon>Fungi</taxon>
        <taxon>Dikarya</taxon>
        <taxon>Basidiomycota</taxon>
        <taxon>Agaricomycotina</taxon>
        <taxon>Agaricomycetes</taxon>
        <taxon>Agaricomycetidae</taxon>
        <taxon>Agaricales</taxon>
        <taxon>Marasmiineae</taxon>
        <taxon>Omphalotaceae</taxon>
        <taxon>Rhodocollybia</taxon>
    </lineage>
</organism>
<dbReference type="PANTHER" id="PTHR11994">
    <property type="entry name" value="60S RIBOSOMAL PROTEIN L11-RELATED"/>
    <property type="match status" value="1"/>
</dbReference>